<sequence>MAELEVVATGPQCLVQDLGRPGLAGQGVTASGAIDRVSLGQGNRLVGNEVGAAGLEVLLGGLVVRAPQDLLIAVTGAGCPVTVDGRPVAFGAPVTVRVGSELRLGQAVHGLRSYLTVRGGLEAPGRFGGSLSTDTSSGLGAKPVHAGDRIPIGQAIVAEPRVNLTIPAVSTGGEIVVEVTRGPRADRLTPASRAALTEVAWTVTSDSDRIGVRLSGFRLQLADDSALPSEPIVRGAIQVPPSGEVIVFLADHPTTGGYPVVAVVDDTDVDRLAQAPPGIRVRLQGRPGPSWPTTG</sequence>
<dbReference type="SMART" id="SM00797">
    <property type="entry name" value="AHS2"/>
    <property type="match status" value="1"/>
</dbReference>
<dbReference type="InterPro" id="IPR052708">
    <property type="entry name" value="PxpC"/>
</dbReference>
<dbReference type="GO" id="GO:0016740">
    <property type="term" value="F:transferase activity"/>
    <property type="evidence" value="ECO:0007669"/>
    <property type="project" value="UniProtKB-KW"/>
</dbReference>
<dbReference type="GO" id="GO:0005524">
    <property type="term" value="F:ATP binding"/>
    <property type="evidence" value="ECO:0007669"/>
    <property type="project" value="UniProtKB-KW"/>
</dbReference>
<reference evidence="5 6" key="1">
    <citation type="submission" date="2020-05" db="EMBL/GenBank/DDBJ databases">
        <title>Flexivirga sp. ID2601S isolated from air conditioner.</title>
        <authorList>
            <person name="Kim D.H."/>
        </authorList>
    </citation>
    <scope>NUCLEOTIDE SEQUENCE [LARGE SCALE GENOMIC DNA]</scope>
    <source>
        <strain evidence="5 6">ID2601S</strain>
    </source>
</reference>
<keyword evidence="6" id="KW-1185">Reference proteome</keyword>
<dbReference type="RefSeq" id="WP_171153472.1">
    <property type="nucleotide sequence ID" value="NZ_JABENB010000001.1"/>
</dbReference>
<accession>A0A849ADV5</accession>
<dbReference type="NCBIfam" id="TIGR00724">
    <property type="entry name" value="urea_amlyse_rel"/>
    <property type="match status" value="1"/>
</dbReference>
<organism evidence="5 6">
    <name type="scientific">Flexivirga aerilata</name>
    <dbReference type="NCBI Taxonomy" id="1656889"/>
    <lineage>
        <taxon>Bacteria</taxon>
        <taxon>Bacillati</taxon>
        <taxon>Actinomycetota</taxon>
        <taxon>Actinomycetes</taxon>
        <taxon>Micrococcales</taxon>
        <taxon>Dermacoccaceae</taxon>
        <taxon>Flexivirga</taxon>
    </lineage>
</organism>
<feature type="domain" description="Carboxyltransferase" evidence="4">
    <location>
        <begin position="25"/>
        <end position="291"/>
    </location>
</feature>
<dbReference type="EMBL" id="JABENB010000001">
    <property type="protein sequence ID" value="NNG39054.1"/>
    <property type="molecule type" value="Genomic_DNA"/>
</dbReference>
<name>A0A849ADV5_9MICO</name>
<dbReference type="SUPFAM" id="SSF50891">
    <property type="entry name" value="Cyclophilin-like"/>
    <property type="match status" value="1"/>
</dbReference>
<dbReference type="GO" id="GO:0016787">
    <property type="term" value="F:hydrolase activity"/>
    <property type="evidence" value="ECO:0007669"/>
    <property type="project" value="UniProtKB-KW"/>
</dbReference>
<gene>
    <name evidence="5" type="ORF">HJ588_07175</name>
</gene>
<dbReference type="InterPro" id="IPR029000">
    <property type="entry name" value="Cyclophilin-like_dom_sf"/>
</dbReference>
<proteinExistence type="predicted"/>
<dbReference type="Pfam" id="PF02626">
    <property type="entry name" value="CT_A_B"/>
    <property type="match status" value="1"/>
</dbReference>
<keyword evidence="3" id="KW-0067">ATP-binding</keyword>
<dbReference type="InterPro" id="IPR003778">
    <property type="entry name" value="CT_A_B"/>
</dbReference>
<evidence type="ECO:0000256" key="1">
    <source>
        <dbReference type="ARBA" id="ARBA00022741"/>
    </source>
</evidence>
<evidence type="ECO:0000256" key="2">
    <source>
        <dbReference type="ARBA" id="ARBA00022801"/>
    </source>
</evidence>
<dbReference type="PANTHER" id="PTHR43309">
    <property type="entry name" value="5-OXOPROLINASE SUBUNIT C"/>
    <property type="match status" value="1"/>
</dbReference>
<dbReference type="AlphaFoldDB" id="A0A849ADV5"/>
<evidence type="ECO:0000313" key="5">
    <source>
        <dbReference type="EMBL" id="NNG39054.1"/>
    </source>
</evidence>
<dbReference type="Proteomes" id="UP000557772">
    <property type="component" value="Unassembled WGS sequence"/>
</dbReference>
<evidence type="ECO:0000313" key="6">
    <source>
        <dbReference type="Proteomes" id="UP000557772"/>
    </source>
</evidence>
<evidence type="ECO:0000256" key="3">
    <source>
        <dbReference type="ARBA" id="ARBA00022840"/>
    </source>
</evidence>
<evidence type="ECO:0000259" key="4">
    <source>
        <dbReference type="SMART" id="SM00797"/>
    </source>
</evidence>
<comment type="caution">
    <text evidence="5">The sequence shown here is derived from an EMBL/GenBank/DDBJ whole genome shotgun (WGS) entry which is preliminary data.</text>
</comment>
<keyword evidence="5" id="KW-0808">Transferase</keyword>
<dbReference type="PANTHER" id="PTHR43309:SF3">
    <property type="entry name" value="5-OXOPROLINASE SUBUNIT C"/>
    <property type="match status" value="1"/>
</dbReference>
<keyword evidence="2" id="KW-0378">Hydrolase</keyword>
<dbReference type="Gene3D" id="2.40.100.10">
    <property type="entry name" value="Cyclophilin-like"/>
    <property type="match status" value="1"/>
</dbReference>
<keyword evidence="1" id="KW-0547">Nucleotide-binding</keyword>
<protein>
    <submittedName>
        <fullName evidence="5">Biotin-dependent carboxyltransferase family protein</fullName>
    </submittedName>
</protein>